<reference evidence="1 2" key="1">
    <citation type="journal article" date="2019" name="Emerg. Microbes Infect.">
        <title>Comprehensive subspecies identification of 175 nontuberculous mycobacteria species based on 7547 genomic profiles.</title>
        <authorList>
            <person name="Matsumoto Y."/>
            <person name="Kinjo T."/>
            <person name="Motooka D."/>
            <person name="Nabeya D."/>
            <person name="Jung N."/>
            <person name="Uechi K."/>
            <person name="Horii T."/>
            <person name="Iida T."/>
            <person name="Fujita J."/>
            <person name="Nakamura S."/>
        </authorList>
    </citation>
    <scope>NUCLEOTIDE SEQUENCE [LARGE SCALE GENOMIC DNA]</scope>
    <source>
        <strain evidence="1 2">JCM 13571</strain>
    </source>
</reference>
<protein>
    <submittedName>
        <fullName evidence="1">Uncharacterized protein</fullName>
    </submittedName>
</protein>
<dbReference type="EMBL" id="AP022609">
    <property type="protein sequence ID" value="BBZ22140.1"/>
    <property type="molecule type" value="Genomic_DNA"/>
</dbReference>
<dbReference type="KEGG" id="mhib:MHIB_05580"/>
<dbReference type="AlphaFoldDB" id="A0A7I7WYB3"/>
<proteinExistence type="predicted"/>
<evidence type="ECO:0000313" key="2">
    <source>
        <dbReference type="Proteomes" id="UP000467260"/>
    </source>
</evidence>
<dbReference type="RefSeq" id="WP_085135484.1">
    <property type="nucleotide sequence ID" value="NZ_AP022609.1"/>
</dbReference>
<evidence type="ECO:0000313" key="1">
    <source>
        <dbReference type="EMBL" id="BBZ22140.1"/>
    </source>
</evidence>
<gene>
    <name evidence="1" type="ORF">MHIB_05580</name>
</gene>
<organism evidence="1 2">
    <name type="scientific">Mycolicibacter hiberniae</name>
    <dbReference type="NCBI Taxonomy" id="29314"/>
    <lineage>
        <taxon>Bacteria</taxon>
        <taxon>Bacillati</taxon>
        <taxon>Actinomycetota</taxon>
        <taxon>Actinomycetes</taxon>
        <taxon>Mycobacteriales</taxon>
        <taxon>Mycobacteriaceae</taxon>
        <taxon>Mycolicibacter</taxon>
    </lineage>
</organism>
<name>A0A7I7WYB3_9MYCO</name>
<keyword evidence="2" id="KW-1185">Reference proteome</keyword>
<dbReference type="Proteomes" id="UP000467260">
    <property type="component" value="Chromosome"/>
</dbReference>
<accession>A0A7I7WYB3</accession>
<sequence>MTDPRPELAGRADFLRLAGQLHSGDQEGIDAVLANLADQPAGYAVALVEAGLREYLVALRAMTPDPEVAQRWLDATGLEALDRLRDTD</sequence>